<evidence type="ECO:0008006" key="4">
    <source>
        <dbReference type="Google" id="ProtNLM"/>
    </source>
</evidence>
<evidence type="ECO:0000256" key="1">
    <source>
        <dbReference type="ARBA" id="ARBA00023002"/>
    </source>
</evidence>
<reference evidence="2 3" key="1">
    <citation type="submission" date="2017-06" db="EMBL/GenBank/DDBJ databases">
        <title>Draft genome sequence of anaerobic fermentative bacterium Anaeromicrobium sediminis DY2726D isolated from West Pacific Ocean sediments.</title>
        <authorList>
            <person name="Zeng X."/>
        </authorList>
    </citation>
    <scope>NUCLEOTIDE SEQUENCE [LARGE SCALE GENOMIC DNA]</scope>
    <source>
        <strain evidence="2 3">DY2726D</strain>
    </source>
</reference>
<keyword evidence="3" id="KW-1185">Reference proteome</keyword>
<accession>A0A267MMR2</accession>
<dbReference type="Proteomes" id="UP000216024">
    <property type="component" value="Unassembled WGS sequence"/>
</dbReference>
<dbReference type="SUPFAM" id="SSF51735">
    <property type="entry name" value="NAD(P)-binding Rossmann-fold domains"/>
    <property type="match status" value="1"/>
</dbReference>
<dbReference type="PRINTS" id="PR00081">
    <property type="entry name" value="GDHRDH"/>
</dbReference>
<dbReference type="InterPro" id="IPR036291">
    <property type="entry name" value="NAD(P)-bd_dom_sf"/>
</dbReference>
<name>A0A267MMR2_9FIRM</name>
<evidence type="ECO:0000313" key="2">
    <source>
        <dbReference type="EMBL" id="PAB60155.1"/>
    </source>
</evidence>
<dbReference type="Gene3D" id="3.40.50.720">
    <property type="entry name" value="NAD(P)-binding Rossmann-like Domain"/>
    <property type="match status" value="1"/>
</dbReference>
<dbReference type="PANTHER" id="PTHR43157:SF31">
    <property type="entry name" value="PHOSPHATIDYLINOSITOL-GLYCAN BIOSYNTHESIS CLASS F PROTEIN"/>
    <property type="match status" value="1"/>
</dbReference>
<keyword evidence="1" id="KW-0560">Oxidoreductase</keyword>
<dbReference type="EMBL" id="NIBG01000004">
    <property type="protein sequence ID" value="PAB60155.1"/>
    <property type="molecule type" value="Genomic_DNA"/>
</dbReference>
<dbReference type="PANTHER" id="PTHR43157">
    <property type="entry name" value="PHOSPHATIDYLINOSITOL-GLYCAN BIOSYNTHESIS CLASS F PROTEIN-RELATED"/>
    <property type="match status" value="1"/>
</dbReference>
<proteinExistence type="predicted"/>
<dbReference type="OrthoDB" id="9804774at2"/>
<dbReference type="Pfam" id="PF00106">
    <property type="entry name" value="adh_short"/>
    <property type="match status" value="1"/>
</dbReference>
<dbReference type="AlphaFoldDB" id="A0A267MMR2"/>
<protein>
    <recommendedName>
        <fullName evidence="4">Short-chain dehydrogenase</fullName>
    </recommendedName>
</protein>
<sequence>MKIANYYKEIIIMKKIALITGSTDGIGRALALSLAEEGYSIHVLGTNKDKGKEVIKSLNKIHPKGEHELYIVDLSTLENNNNFLDEYIRNHEHLDLLVLNANAMFKKVKTGKDGIDLAFIIGYLSRYMFSVKLDELLKKSNNPRVVHIGGATMISEIQYTNLRTPNYKPLKSTAMGFMANNLLTYHANKNGLTDVPYEFVEPGIVNTNTVKNQNIIVRFLSKIMGMIEPEEAGRLIKEHIMETQSKDVSGKFYNKKNEKQPKKEVVYGEEAFKEVLTFSKEVTGLQFTTS</sequence>
<evidence type="ECO:0000313" key="3">
    <source>
        <dbReference type="Proteomes" id="UP000216024"/>
    </source>
</evidence>
<dbReference type="InterPro" id="IPR002347">
    <property type="entry name" value="SDR_fam"/>
</dbReference>
<dbReference type="GO" id="GO:0016491">
    <property type="term" value="F:oxidoreductase activity"/>
    <property type="evidence" value="ECO:0007669"/>
    <property type="project" value="UniProtKB-KW"/>
</dbReference>
<gene>
    <name evidence="2" type="ORF">CCE28_07230</name>
</gene>
<organism evidence="2 3">
    <name type="scientific">Anaeromicrobium sediminis</name>
    <dbReference type="NCBI Taxonomy" id="1478221"/>
    <lineage>
        <taxon>Bacteria</taxon>
        <taxon>Bacillati</taxon>
        <taxon>Bacillota</taxon>
        <taxon>Clostridia</taxon>
        <taxon>Peptostreptococcales</taxon>
        <taxon>Thermotaleaceae</taxon>
        <taxon>Anaeromicrobium</taxon>
    </lineage>
</organism>
<comment type="caution">
    <text evidence="2">The sequence shown here is derived from an EMBL/GenBank/DDBJ whole genome shotgun (WGS) entry which is preliminary data.</text>
</comment>